<proteinExistence type="predicted"/>
<gene>
    <name evidence="1" type="primary">ORF222525</name>
</gene>
<organism evidence="1">
    <name type="scientific">Arion vulgaris</name>
    <dbReference type="NCBI Taxonomy" id="1028688"/>
    <lineage>
        <taxon>Eukaryota</taxon>
        <taxon>Metazoa</taxon>
        <taxon>Spiralia</taxon>
        <taxon>Lophotrochozoa</taxon>
        <taxon>Mollusca</taxon>
        <taxon>Gastropoda</taxon>
        <taxon>Heterobranchia</taxon>
        <taxon>Euthyneura</taxon>
        <taxon>Panpulmonata</taxon>
        <taxon>Eupulmonata</taxon>
        <taxon>Stylommatophora</taxon>
        <taxon>Helicina</taxon>
        <taxon>Arionoidea</taxon>
        <taxon>Arionidae</taxon>
        <taxon>Arion</taxon>
    </lineage>
</organism>
<reference evidence="1" key="1">
    <citation type="submission" date="2014-12" db="EMBL/GenBank/DDBJ databases">
        <title>Insight into the proteome of Arion vulgaris.</title>
        <authorList>
            <person name="Aradska J."/>
            <person name="Bulat T."/>
            <person name="Smidak R."/>
            <person name="Sarate P."/>
            <person name="Gangsoo J."/>
            <person name="Sialana F."/>
            <person name="Bilban M."/>
            <person name="Lubec G."/>
        </authorList>
    </citation>
    <scope>NUCLEOTIDE SEQUENCE</scope>
    <source>
        <tissue evidence="1">Skin</tissue>
    </source>
</reference>
<evidence type="ECO:0000313" key="1">
    <source>
        <dbReference type="EMBL" id="CEK99954.1"/>
    </source>
</evidence>
<protein>
    <submittedName>
        <fullName evidence="1">Uncharacterized protein</fullName>
    </submittedName>
</protein>
<name>A0A0B7C3D3_9EUPU</name>
<dbReference type="AlphaFoldDB" id="A0A0B7C3D3"/>
<dbReference type="EMBL" id="HACG01053083">
    <property type="protein sequence ID" value="CEK99954.1"/>
    <property type="molecule type" value="Transcribed_RNA"/>
</dbReference>
<feature type="non-terminal residue" evidence="1">
    <location>
        <position position="1"/>
    </location>
</feature>
<feature type="non-terminal residue" evidence="1">
    <location>
        <position position="85"/>
    </location>
</feature>
<accession>A0A0B7C3D3</accession>
<sequence>ELMSYLGEMVAKLGLSSEEQEMLSQVLDLPKTFTDKTVRPEMINGNDKICSRTHHLKSYYGFNAEAVERSMLQFISFAKLCEVHF</sequence>